<comment type="similarity">
    <text evidence="1">Belongs to the ABC transporter superfamily.</text>
</comment>
<name>A0A426PYE9_9CORY</name>
<dbReference type="PANTHER" id="PTHR43335:SF2">
    <property type="entry name" value="ABC TRANSPORTER, ATP-BINDING PROTEIN"/>
    <property type="match status" value="1"/>
</dbReference>
<dbReference type="SMART" id="SM00382">
    <property type="entry name" value="AAA"/>
    <property type="match status" value="1"/>
</dbReference>
<dbReference type="InterPro" id="IPR027417">
    <property type="entry name" value="P-loop_NTPase"/>
</dbReference>
<dbReference type="PROSITE" id="PS50893">
    <property type="entry name" value="ABC_TRANSPORTER_2"/>
    <property type="match status" value="1"/>
</dbReference>
<sequence>MTLVADQVSVRYGRKTVVDSVSLTLGPGLHALMGQNGAGKTTLLRTMATLQKPSSGTISLGEAVWPDGDVRLLRRRLGYLPQDNMRRSRLTVAEHLSYMCWLRKIPEDKAPAEVDRALDSINLTAERDTRIGALSGGMRRRVGVGSAIIGDPDLVILDEPSAGLDVSQRESLRDITAQIATRAVVVVSTHIVEDILTVADTVTVMKTGTIVTHCPRRDFARDGDLADFERRYLAMVRS</sequence>
<organism evidence="6 7">
    <name type="scientific">Corynebacterium bovis</name>
    <dbReference type="NCBI Taxonomy" id="36808"/>
    <lineage>
        <taxon>Bacteria</taxon>
        <taxon>Bacillati</taxon>
        <taxon>Actinomycetota</taxon>
        <taxon>Actinomycetes</taxon>
        <taxon>Mycobacteriales</taxon>
        <taxon>Corynebacteriaceae</taxon>
        <taxon>Corynebacterium</taxon>
    </lineage>
</organism>
<reference evidence="6 7" key="1">
    <citation type="submission" date="2018-01" db="EMBL/GenBank/DDBJ databases">
        <title>Twenty Corynebacterium bovis Genomes.</title>
        <authorList>
            <person name="Gulvik C.A."/>
        </authorList>
    </citation>
    <scope>NUCLEOTIDE SEQUENCE [LARGE SCALE GENOMIC DNA]</scope>
    <source>
        <strain evidence="6 7">F6900</strain>
    </source>
</reference>
<feature type="domain" description="ABC transporter" evidence="5">
    <location>
        <begin position="3"/>
        <end position="232"/>
    </location>
</feature>
<dbReference type="EMBL" id="PQNK01000010">
    <property type="protein sequence ID" value="RRO86385.1"/>
    <property type="molecule type" value="Genomic_DNA"/>
</dbReference>
<evidence type="ECO:0000256" key="1">
    <source>
        <dbReference type="ARBA" id="ARBA00005417"/>
    </source>
</evidence>
<dbReference type="PROSITE" id="PS00211">
    <property type="entry name" value="ABC_TRANSPORTER_1"/>
    <property type="match status" value="1"/>
</dbReference>
<evidence type="ECO:0000313" key="6">
    <source>
        <dbReference type="EMBL" id="RRO86385.1"/>
    </source>
</evidence>
<accession>A0A426PYE9</accession>
<dbReference type="Pfam" id="PF00005">
    <property type="entry name" value="ABC_tran"/>
    <property type="match status" value="1"/>
</dbReference>
<dbReference type="AlphaFoldDB" id="A0A426PYE9"/>
<dbReference type="InterPro" id="IPR003439">
    <property type="entry name" value="ABC_transporter-like_ATP-bd"/>
</dbReference>
<evidence type="ECO:0000256" key="4">
    <source>
        <dbReference type="ARBA" id="ARBA00022840"/>
    </source>
</evidence>
<dbReference type="GO" id="GO:0005524">
    <property type="term" value="F:ATP binding"/>
    <property type="evidence" value="ECO:0007669"/>
    <property type="project" value="UniProtKB-KW"/>
</dbReference>
<dbReference type="Proteomes" id="UP000276526">
    <property type="component" value="Unassembled WGS sequence"/>
</dbReference>
<dbReference type="RefSeq" id="WP_125173081.1">
    <property type="nucleotide sequence ID" value="NZ_JAPJOD010000153.1"/>
</dbReference>
<comment type="caution">
    <text evidence="6">The sequence shown here is derived from an EMBL/GenBank/DDBJ whole genome shotgun (WGS) entry which is preliminary data.</text>
</comment>
<dbReference type="InterPro" id="IPR017871">
    <property type="entry name" value="ABC_transporter-like_CS"/>
</dbReference>
<protein>
    <submittedName>
        <fullName evidence="6">Multidrug ABC transporter ATP-binding protein</fullName>
    </submittedName>
</protein>
<proteinExistence type="inferred from homology"/>
<gene>
    <name evidence="6" type="ORF">CXF48_07180</name>
</gene>
<evidence type="ECO:0000259" key="5">
    <source>
        <dbReference type="PROSITE" id="PS50893"/>
    </source>
</evidence>
<evidence type="ECO:0000256" key="3">
    <source>
        <dbReference type="ARBA" id="ARBA00022741"/>
    </source>
</evidence>
<keyword evidence="4 6" id="KW-0067">ATP-binding</keyword>
<evidence type="ECO:0000313" key="7">
    <source>
        <dbReference type="Proteomes" id="UP000276526"/>
    </source>
</evidence>
<evidence type="ECO:0000256" key="2">
    <source>
        <dbReference type="ARBA" id="ARBA00022448"/>
    </source>
</evidence>
<dbReference type="SUPFAM" id="SSF52540">
    <property type="entry name" value="P-loop containing nucleoside triphosphate hydrolases"/>
    <property type="match status" value="1"/>
</dbReference>
<dbReference type="InterPro" id="IPR003593">
    <property type="entry name" value="AAA+_ATPase"/>
</dbReference>
<dbReference type="GO" id="GO:0016887">
    <property type="term" value="F:ATP hydrolysis activity"/>
    <property type="evidence" value="ECO:0007669"/>
    <property type="project" value="InterPro"/>
</dbReference>
<dbReference type="PANTHER" id="PTHR43335">
    <property type="entry name" value="ABC TRANSPORTER, ATP-BINDING PROTEIN"/>
    <property type="match status" value="1"/>
</dbReference>
<keyword evidence="3" id="KW-0547">Nucleotide-binding</keyword>
<keyword evidence="2" id="KW-0813">Transport</keyword>
<dbReference type="Gene3D" id="3.40.50.300">
    <property type="entry name" value="P-loop containing nucleotide triphosphate hydrolases"/>
    <property type="match status" value="1"/>
</dbReference>